<dbReference type="GO" id="GO:0005737">
    <property type="term" value="C:cytoplasm"/>
    <property type="evidence" value="ECO:0007669"/>
    <property type="project" value="UniProtKB-SubCell"/>
</dbReference>
<dbReference type="PANTHER" id="PTHR10695">
    <property type="entry name" value="DEPHOSPHO-COA KINASE-RELATED"/>
    <property type="match status" value="1"/>
</dbReference>
<dbReference type="NCBIfam" id="TIGR00152">
    <property type="entry name" value="dephospho-CoA kinase"/>
    <property type="match status" value="1"/>
</dbReference>
<keyword evidence="3" id="KW-0173">Coenzyme A biosynthesis</keyword>
<dbReference type="AlphaFoldDB" id="A0A1Q2CT05"/>
<keyword evidence="6" id="KW-1185">Reference proteome</keyword>
<comment type="subcellular location">
    <subcellularLocation>
        <location evidence="3">Cytoplasm</location>
    </subcellularLocation>
</comment>
<dbReference type="InterPro" id="IPR001977">
    <property type="entry name" value="Depp_CoAkinase"/>
</dbReference>
<dbReference type="HAMAP" id="MF_00376">
    <property type="entry name" value="Dephospho_CoA_kinase"/>
    <property type="match status" value="1"/>
</dbReference>
<organism evidence="5 6">
    <name type="scientific">Tessaracoccus aquimaris</name>
    <dbReference type="NCBI Taxonomy" id="1332264"/>
    <lineage>
        <taxon>Bacteria</taxon>
        <taxon>Bacillati</taxon>
        <taxon>Actinomycetota</taxon>
        <taxon>Actinomycetes</taxon>
        <taxon>Propionibacteriales</taxon>
        <taxon>Propionibacteriaceae</taxon>
        <taxon>Tessaracoccus</taxon>
    </lineage>
</organism>
<keyword evidence="3 5" id="KW-0418">Kinase</keyword>
<evidence type="ECO:0000256" key="3">
    <source>
        <dbReference type="HAMAP-Rule" id="MF_00376"/>
    </source>
</evidence>
<keyword evidence="3" id="KW-0808">Transferase</keyword>
<proteinExistence type="inferred from homology"/>
<dbReference type="OrthoDB" id="9812943at2"/>
<protein>
    <recommendedName>
        <fullName evidence="3 4">Dephospho-CoA kinase</fullName>
        <ecNumber evidence="3 4">2.7.1.24</ecNumber>
    </recommendedName>
    <alternativeName>
        <fullName evidence="3">Dephosphocoenzyme A kinase</fullName>
    </alternativeName>
</protein>
<evidence type="ECO:0000256" key="2">
    <source>
        <dbReference type="ARBA" id="ARBA00022840"/>
    </source>
</evidence>
<comment type="pathway">
    <text evidence="3">Cofactor biosynthesis; coenzyme A biosynthesis; CoA from (R)-pantothenate: step 5/5.</text>
</comment>
<evidence type="ECO:0000313" key="5">
    <source>
        <dbReference type="EMBL" id="AQP49262.1"/>
    </source>
</evidence>
<dbReference type="EMBL" id="CP019606">
    <property type="protein sequence ID" value="AQP49262.1"/>
    <property type="molecule type" value="Genomic_DNA"/>
</dbReference>
<dbReference type="CDD" id="cd02022">
    <property type="entry name" value="DPCK"/>
    <property type="match status" value="1"/>
</dbReference>
<dbReference type="Gene3D" id="3.40.50.300">
    <property type="entry name" value="P-loop containing nucleotide triphosphate hydrolases"/>
    <property type="match status" value="1"/>
</dbReference>
<dbReference type="GO" id="GO:0005524">
    <property type="term" value="F:ATP binding"/>
    <property type="evidence" value="ECO:0007669"/>
    <property type="project" value="UniProtKB-UniRule"/>
</dbReference>
<dbReference type="GO" id="GO:0015937">
    <property type="term" value="P:coenzyme A biosynthetic process"/>
    <property type="evidence" value="ECO:0007669"/>
    <property type="project" value="UniProtKB-UniRule"/>
</dbReference>
<comment type="function">
    <text evidence="3">Catalyzes the phosphorylation of the 3'-hydroxyl group of dephosphocoenzyme A to form coenzyme A.</text>
</comment>
<evidence type="ECO:0000256" key="1">
    <source>
        <dbReference type="ARBA" id="ARBA00022741"/>
    </source>
</evidence>
<dbReference type="GO" id="GO:0004140">
    <property type="term" value="F:dephospho-CoA kinase activity"/>
    <property type="evidence" value="ECO:0007669"/>
    <property type="project" value="UniProtKB-UniRule"/>
</dbReference>
<reference evidence="6" key="1">
    <citation type="submission" date="2017-02" db="EMBL/GenBank/DDBJ databases">
        <title>Tessaracoccus aquaemaris sp. nov., isolated from the intestine of a Korean rockfish, Sebastes schlegelii, in a marine aquaculture pond.</title>
        <authorList>
            <person name="Tak E.J."/>
            <person name="Bae J.-W."/>
        </authorList>
    </citation>
    <scope>NUCLEOTIDE SEQUENCE [LARGE SCALE GENOMIC DNA]</scope>
    <source>
        <strain evidence="6">NSG39</strain>
    </source>
</reference>
<sequence length="194" mass="20627">MALTGGIASGKSFVADEFAALGAVIVDSDLIAREVVEPGTPGLAQVVQRFGEGVLAEDGSLDRARLGAIVFSEDAARADLNAIVHPLVRRRAADLERAAPEGSVVIQVIPLLVETGLDEGFDTVLVVDVPVEAQIERLMRRNALTEADALARINAQADRGRRLAAATHVIENSGSRSATRERVREVWRDLSVSA</sequence>
<gene>
    <name evidence="3" type="primary">coaE</name>
    <name evidence="5" type="ORF">BW730_07690</name>
</gene>
<feature type="binding site" evidence="3">
    <location>
        <begin position="8"/>
        <end position="13"/>
    </location>
    <ligand>
        <name>ATP</name>
        <dbReference type="ChEBI" id="CHEBI:30616"/>
    </ligand>
</feature>
<dbReference type="STRING" id="1332264.BW730_07690"/>
<dbReference type="NCBIfam" id="NF002879">
    <property type="entry name" value="PRK03333.1"/>
    <property type="match status" value="1"/>
</dbReference>
<dbReference type="Proteomes" id="UP000188145">
    <property type="component" value="Chromosome"/>
</dbReference>
<name>A0A1Q2CT05_9ACTN</name>
<keyword evidence="2 3" id="KW-0067">ATP-binding</keyword>
<dbReference type="Pfam" id="PF01121">
    <property type="entry name" value="CoaE"/>
    <property type="match status" value="1"/>
</dbReference>
<dbReference type="EC" id="2.7.1.24" evidence="3 4"/>
<dbReference type="PROSITE" id="PS51219">
    <property type="entry name" value="DPCK"/>
    <property type="match status" value="1"/>
</dbReference>
<evidence type="ECO:0000313" key="6">
    <source>
        <dbReference type="Proteomes" id="UP000188145"/>
    </source>
</evidence>
<comment type="similarity">
    <text evidence="3">Belongs to the CoaE family.</text>
</comment>
<dbReference type="UniPathway" id="UPA00241">
    <property type="reaction ID" value="UER00356"/>
</dbReference>
<keyword evidence="3" id="KW-0963">Cytoplasm</keyword>
<comment type="catalytic activity">
    <reaction evidence="3">
        <text>3'-dephospho-CoA + ATP = ADP + CoA + H(+)</text>
        <dbReference type="Rhea" id="RHEA:18245"/>
        <dbReference type="ChEBI" id="CHEBI:15378"/>
        <dbReference type="ChEBI" id="CHEBI:30616"/>
        <dbReference type="ChEBI" id="CHEBI:57287"/>
        <dbReference type="ChEBI" id="CHEBI:57328"/>
        <dbReference type="ChEBI" id="CHEBI:456216"/>
        <dbReference type="EC" id="2.7.1.24"/>
    </reaction>
</comment>
<dbReference type="InterPro" id="IPR027417">
    <property type="entry name" value="P-loop_NTPase"/>
</dbReference>
<dbReference type="PANTHER" id="PTHR10695:SF46">
    <property type="entry name" value="BIFUNCTIONAL COENZYME A SYNTHASE-RELATED"/>
    <property type="match status" value="1"/>
</dbReference>
<dbReference type="SUPFAM" id="SSF52540">
    <property type="entry name" value="P-loop containing nucleoside triphosphate hydrolases"/>
    <property type="match status" value="1"/>
</dbReference>
<keyword evidence="1 3" id="KW-0547">Nucleotide-binding</keyword>
<dbReference type="KEGG" id="tes:BW730_07690"/>
<accession>A0A1Q2CT05</accession>
<evidence type="ECO:0000256" key="4">
    <source>
        <dbReference type="NCBIfam" id="TIGR00152"/>
    </source>
</evidence>